<keyword evidence="1" id="KW-0732">Signal</keyword>
<sequence>MNNYLKVPTTWHKKQQPVLELRKTVLQLMLLIMLFAFAACEKIAETNQLEFKPTIRRQISNLNATMALPPLNEFKVMSFNVRHTETGDPETLDQRKVKIRDLILAKSPDLVGLQETSDPVITQWFTDQLAATYGVATTTSTVTPKLIFYKKTRFTLMSSGFSAMEPGTAQSMIWAVFKDIVTNNQYFVTNSHWSPAGSTNRMSDAKAIVAVIQAKNTSNFPLITFGDFNAQPGTAEIEYYKTSLDVIDALGDSLGDLTFHGWDAIGNTKIDWMMSNRKMGFLSWEVMDQPGPGGLWPSDHWAVMATYVPAVFAEPTEDSHGTSASPNTDFNFGDVNGDGKMDKIYWNYGADSGKPAVYLSNGDGTFTYAAKITGAASTLPGTIYCYGDVNGDGKDDVMVWEPTLATGHTRVFLATSAGNFSTTAIENPENGSTTSTTLYHLADVNGDGKADKIRWTASYDSGRTRINLATTAGSFNATAVVDTDGASTTAGTNFYYADVNNDNKCDKIMWQPTLNSGKTMVYLSDGNGLFTPSASFSNSGASGTATTTKFFFADINGDGSADKIYWNPANFLGKLKVYYSGAGNSFEGPIYSLRGTSQSTDTYFYFYDINGDGKADQIRWNYTLNSGYLSTYLSN</sequence>
<proteinExistence type="predicted"/>
<evidence type="ECO:0000259" key="2">
    <source>
        <dbReference type="Pfam" id="PF03372"/>
    </source>
</evidence>
<keyword evidence="4" id="KW-1185">Reference proteome</keyword>
<keyword evidence="3" id="KW-0378">Hydrolase</keyword>
<dbReference type="Pfam" id="PF03372">
    <property type="entry name" value="Exo_endo_phos"/>
    <property type="match status" value="1"/>
</dbReference>
<keyword evidence="3" id="KW-0255">Endonuclease</keyword>
<dbReference type="STRING" id="485917.Phep_3776"/>
<gene>
    <name evidence="3" type="ordered locus">Phep_3776</name>
</gene>
<evidence type="ECO:0000313" key="3">
    <source>
        <dbReference type="EMBL" id="ACU05967.1"/>
    </source>
</evidence>
<organism evidence="3 4">
    <name type="scientific">Pedobacter heparinus (strain ATCC 13125 / DSM 2366 / CIP 104194 / JCM 7457 / NBRC 12017 / NCIMB 9290 / NRRL B-14731 / HIM 762-3)</name>
    <dbReference type="NCBI Taxonomy" id="485917"/>
    <lineage>
        <taxon>Bacteria</taxon>
        <taxon>Pseudomonadati</taxon>
        <taxon>Bacteroidota</taxon>
        <taxon>Sphingobacteriia</taxon>
        <taxon>Sphingobacteriales</taxon>
        <taxon>Sphingobacteriaceae</taxon>
        <taxon>Pedobacter</taxon>
    </lineage>
</organism>
<name>C6XUV9_PEDHD</name>
<dbReference type="RefSeq" id="WP_015809576.1">
    <property type="nucleotide sequence ID" value="NC_013061.1"/>
</dbReference>
<dbReference type="EMBL" id="CP001681">
    <property type="protein sequence ID" value="ACU05967.1"/>
    <property type="molecule type" value="Genomic_DNA"/>
</dbReference>
<evidence type="ECO:0000256" key="1">
    <source>
        <dbReference type="ARBA" id="ARBA00022729"/>
    </source>
</evidence>
<dbReference type="Gene3D" id="2.130.10.130">
    <property type="entry name" value="Integrin alpha, N-terminal"/>
    <property type="match status" value="2"/>
</dbReference>
<keyword evidence="3" id="KW-0269">Exonuclease</keyword>
<dbReference type="GO" id="GO:0004519">
    <property type="term" value="F:endonuclease activity"/>
    <property type="evidence" value="ECO:0007669"/>
    <property type="project" value="UniProtKB-KW"/>
</dbReference>
<evidence type="ECO:0000313" key="4">
    <source>
        <dbReference type="Proteomes" id="UP000000852"/>
    </source>
</evidence>
<dbReference type="PANTHER" id="PTHR12121:SF36">
    <property type="entry name" value="ENDONUCLEASE_EXONUCLEASE_PHOSPHATASE DOMAIN-CONTAINING PROTEIN"/>
    <property type="match status" value="1"/>
</dbReference>
<dbReference type="HOGENOM" id="CLU_422050_0_0_10"/>
<dbReference type="KEGG" id="phe:Phep_3776"/>
<dbReference type="SUPFAM" id="SSF56219">
    <property type="entry name" value="DNase I-like"/>
    <property type="match status" value="1"/>
</dbReference>
<reference evidence="3 4" key="1">
    <citation type="journal article" date="2009" name="Stand. Genomic Sci.">
        <title>Complete genome sequence of Pedobacter heparinus type strain (HIM 762-3).</title>
        <authorList>
            <person name="Han C."/>
            <person name="Spring S."/>
            <person name="Lapidus A."/>
            <person name="Del Rio T.G."/>
            <person name="Tice H."/>
            <person name="Copeland A."/>
            <person name="Cheng J.F."/>
            <person name="Lucas S."/>
            <person name="Chen F."/>
            <person name="Nolan M."/>
            <person name="Bruce D."/>
            <person name="Goodwin L."/>
            <person name="Pitluck S."/>
            <person name="Ivanova N."/>
            <person name="Mavromatis K."/>
            <person name="Mikhailova N."/>
            <person name="Pati A."/>
            <person name="Chen A."/>
            <person name="Palaniappan K."/>
            <person name="Land M."/>
            <person name="Hauser L."/>
            <person name="Chang Y.J."/>
            <person name="Jeffries C.C."/>
            <person name="Saunders E."/>
            <person name="Chertkov O."/>
            <person name="Brettin T."/>
            <person name="Goker M."/>
            <person name="Rohde M."/>
            <person name="Bristow J."/>
            <person name="Eisen J.A."/>
            <person name="Markowitz V."/>
            <person name="Hugenholtz P."/>
            <person name="Kyrpides N.C."/>
            <person name="Klenk H.P."/>
            <person name="Detter J.C."/>
        </authorList>
    </citation>
    <scope>NUCLEOTIDE SEQUENCE [LARGE SCALE GENOMIC DNA]</scope>
    <source>
        <strain evidence="4">ATCC 13125 / DSM 2366 / CIP 104194 / JCM 7457 / NBRC 12017 / NCIMB 9290 / NRRL B-14731 / HIM 762-3</strain>
    </source>
</reference>
<dbReference type="InterPro" id="IPR050410">
    <property type="entry name" value="CCR4/nocturin_mRNA_transcr"/>
</dbReference>
<dbReference type="InterPro" id="IPR013517">
    <property type="entry name" value="FG-GAP"/>
</dbReference>
<dbReference type="GO" id="GO:0000175">
    <property type="term" value="F:3'-5'-RNA exonuclease activity"/>
    <property type="evidence" value="ECO:0007669"/>
    <property type="project" value="TreeGrafter"/>
</dbReference>
<accession>C6XUV9</accession>
<dbReference type="SUPFAM" id="SSF69318">
    <property type="entry name" value="Integrin alpha N-terminal domain"/>
    <property type="match status" value="2"/>
</dbReference>
<dbReference type="Pfam" id="PF13517">
    <property type="entry name" value="FG-GAP_3"/>
    <property type="match status" value="2"/>
</dbReference>
<dbReference type="AlphaFoldDB" id="C6XUV9"/>
<dbReference type="InterPro" id="IPR036691">
    <property type="entry name" value="Endo/exonu/phosph_ase_sf"/>
</dbReference>
<protein>
    <submittedName>
        <fullName evidence="3">Endonuclease/exonuclease/phosphatase</fullName>
    </submittedName>
</protein>
<dbReference type="InterPro" id="IPR028994">
    <property type="entry name" value="Integrin_alpha_N"/>
</dbReference>
<keyword evidence="3" id="KW-0540">Nuclease</keyword>
<feature type="domain" description="Endonuclease/exonuclease/phosphatase" evidence="2">
    <location>
        <begin position="77"/>
        <end position="300"/>
    </location>
</feature>
<dbReference type="OrthoDB" id="6225685at2"/>
<dbReference type="Gene3D" id="3.60.10.10">
    <property type="entry name" value="Endonuclease/exonuclease/phosphatase"/>
    <property type="match status" value="1"/>
</dbReference>
<dbReference type="eggNOG" id="COG3021">
    <property type="taxonomic scope" value="Bacteria"/>
</dbReference>
<dbReference type="Proteomes" id="UP000000852">
    <property type="component" value="Chromosome"/>
</dbReference>
<dbReference type="PANTHER" id="PTHR12121">
    <property type="entry name" value="CARBON CATABOLITE REPRESSOR PROTEIN 4"/>
    <property type="match status" value="1"/>
</dbReference>
<dbReference type="InterPro" id="IPR005135">
    <property type="entry name" value="Endo/exonuclease/phosphatase"/>
</dbReference>